<proteinExistence type="inferred from homology"/>
<dbReference type="InterPro" id="IPR013786">
    <property type="entry name" value="AcylCoA_DH/ox_N"/>
</dbReference>
<evidence type="ECO:0000256" key="2">
    <source>
        <dbReference type="ARBA" id="ARBA00005102"/>
    </source>
</evidence>
<dbReference type="InterPro" id="IPR037069">
    <property type="entry name" value="AcylCoA_DH/ox_N_sf"/>
</dbReference>
<evidence type="ECO:0000256" key="6">
    <source>
        <dbReference type="ARBA" id="ARBA00023002"/>
    </source>
</evidence>
<evidence type="ECO:0000256" key="5">
    <source>
        <dbReference type="ARBA" id="ARBA00022827"/>
    </source>
</evidence>
<dbReference type="Gene3D" id="1.20.140.10">
    <property type="entry name" value="Butyryl-CoA Dehydrogenase, subunit A, domain 3"/>
    <property type="match status" value="1"/>
</dbReference>
<dbReference type="InterPro" id="IPR006091">
    <property type="entry name" value="Acyl-CoA_Oxase/DH_mid-dom"/>
</dbReference>
<dbReference type="Gene3D" id="1.10.540.10">
    <property type="entry name" value="Acyl-CoA dehydrogenase/oxidase, N-terminal domain"/>
    <property type="match status" value="1"/>
</dbReference>
<dbReference type="Proteomes" id="UP000824366">
    <property type="component" value="Chromosome"/>
</dbReference>
<dbReference type="PANTHER" id="PTHR48083">
    <property type="entry name" value="MEDIUM-CHAIN SPECIFIC ACYL-COA DEHYDROGENASE, MITOCHONDRIAL-RELATED"/>
    <property type="match status" value="1"/>
</dbReference>
<reference evidence="13 14" key="1">
    <citation type="journal article" date="2021" name="Microbiol. Spectr.">
        <title>A Single Bacterium Capable of Oxidation and Reduction of Iron at Circumneutral pH.</title>
        <authorList>
            <person name="Kato S."/>
            <person name="Ohkuma M."/>
        </authorList>
    </citation>
    <scope>NUCLEOTIDE SEQUENCE [LARGE SCALE GENOMIC DNA]</scope>
    <source>
        <strain evidence="13 14">MIZ03</strain>
    </source>
</reference>
<dbReference type="InterPro" id="IPR006089">
    <property type="entry name" value="Acyl-CoA_DH_CS"/>
</dbReference>
<keyword evidence="4" id="KW-0285">Flavoprotein</keyword>
<comment type="similarity">
    <text evidence="3">Belongs to the acyl-CoA dehydrogenase family.</text>
</comment>
<evidence type="ECO:0000256" key="8">
    <source>
        <dbReference type="ARBA" id="ARBA00040394"/>
    </source>
</evidence>
<evidence type="ECO:0000256" key="4">
    <source>
        <dbReference type="ARBA" id="ARBA00022630"/>
    </source>
</evidence>
<evidence type="ECO:0000259" key="12">
    <source>
        <dbReference type="Pfam" id="PF02771"/>
    </source>
</evidence>
<evidence type="ECO:0000259" key="11">
    <source>
        <dbReference type="Pfam" id="PF02770"/>
    </source>
</evidence>
<comment type="function">
    <text evidence="7">Catalyzes the dehydrogenation at the alpha-beta position of ACP-bound acyl chains. This results in the introduction of a double bond in the lipidic chain, which is further transferred to the epsilon-amino group of lysine residue in the mycobactin core by MbtK.</text>
</comment>
<dbReference type="InterPro" id="IPR046373">
    <property type="entry name" value="Acyl-CoA_Oxase/DH_mid-dom_sf"/>
</dbReference>
<evidence type="ECO:0000256" key="9">
    <source>
        <dbReference type="ARBA" id="ARBA00042660"/>
    </source>
</evidence>
<dbReference type="InterPro" id="IPR050741">
    <property type="entry name" value="Acyl-CoA_dehydrogenase"/>
</dbReference>
<dbReference type="SUPFAM" id="SSF56645">
    <property type="entry name" value="Acyl-CoA dehydrogenase NM domain-like"/>
    <property type="match status" value="1"/>
</dbReference>
<evidence type="ECO:0000256" key="3">
    <source>
        <dbReference type="ARBA" id="ARBA00009347"/>
    </source>
</evidence>
<evidence type="ECO:0000256" key="1">
    <source>
        <dbReference type="ARBA" id="ARBA00001974"/>
    </source>
</evidence>
<feature type="domain" description="Acyl-CoA dehydrogenase/oxidase C-terminal" evidence="10">
    <location>
        <begin position="232"/>
        <end position="379"/>
    </location>
</feature>
<evidence type="ECO:0000313" key="14">
    <source>
        <dbReference type="Proteomes" id="UP000824366"/>
    </source>
</evidence>
<dbReference type="Pfam" id="PF02770">
    <property type="entry name" value="Acyl-CoA_dh_M"/>
    <property type="match status" value="1"/>
</dbReference>
<keyword evidence="14" id="KW-1185">Reference proteome</keyword>
<dbReference type="InterPro" id="IPR009100">
    <property type="entry name" value="AcylCoA_DH/oxidase_NM_dom_sf"/>
</dbReference>
<keyword evidence="5" id="KW-0274">FAD</keyword>
<evidence type="ECO:0000259" key="10">
    <source>
        <dbReference type="Pfam" id="PF00441"/>
    </source>
</evidence>
<comment type="cofactor">
    <cofactor evidence="1">
        <name>FAD</name>
        <dbReference type="ChEBI" id="CHEBI:57692"/>
    </cofactor>
</comment>
<keyword evidence="6" id="KW-0560">Oxidoreductase</keyword>
<dbReference type="PROSITE" id="PS00073">
    <property type="entry name" value="ACYL_COA_DH_2"/>
    <property type="match status" value="1"/>
</dbReference>
<dbReference type="Pfam" id="PF00441">
    <property type="entry name" value="Acyl-CoA_dh_1"/>
    <property type="match status" value="1"/>
</dbReference>
<evidence type="ECO:0000256" key="7">
    <source>
        <dbReference type="ARBA" id="ARBA00037085"/>
    </source>
</evidence>
<dbReference type="Gene3D" id="2.40.110.10">
    <property type="entry name" value="Butyryl-CoA Dehydrogenase, subunit A, domain 2"/>
    <property type="match status" value="1"/>
</dbReference>
<accession>A0ABN6DC21</accession>
<evidence type="ECO:0000313" key="13">
    <source>
        <dbReference type="EMBL" id="BCO29570.1"/>
    </source>
</evidence>
<name>A0ABN6DC21_9BURK</name>
<gene>
    <name evidence="13" type="ORF">MIZ03_4493</name>
</gene>
<sequence>MTILTRNIFSPEHEAFRDSARRFFEQEVAPFHSAWEEAGVAPREVWLKAGKEGFLCTTLPESCGGSGADRLFAAILIEEQARLGLSGPGFSTHSDIVAPYILNYGTPEQQQRWLPAMARGELIGAIVMTEPSAGSDLRAMRSTAIRQGDQWILNGQKTFITNGQCADILVVAAKSSQDPNCKDLTLWVVEASSPGVSRGQNFKKIGMKAQDTCELYFDNVVLTQHHMLGEENKGFGLLAKELAWERLQIALGAVATSSAALQWTVDYTRQRKAFGTLIADYQNTRFRLAEIKTEIEIAQTFIDRCLTEVCDDQLDKAVAAMAKYWCTELMGRVLDQCLQLHGGYGYMWEYPIARAFADARVHRIYGGSNEIMRELIARTL</sequence>
<dbReference type="InterPro" id="IPR009075">
    <property type="entry name" value="AcylCo_DH/oxidase_C"/>
</dbReference>
<dbReference type="SUPFAM" id="SSF47203">
    <property type="entry name" value="Acyl-CoA dehydrogenase C-terminal domain-like"/>
    <property type="match status" value="1"/>
</dbReference>
<dbReference type="Pfam" id="PF02771">
    <property type="entry name" value="Acyl-CoA_dh_N"/>
    <property type="match status" value="1"/>
</dbReference>
<feature type="domain" description="Acyl-CoA oxidase/dehydrogenase middle" evidence="11">
    <location>
        <begin position="125"/>
        <end position="220"/>
    </location>
</feature>
<feature type="domain" description="Acyl-CoA dehydrogenase/oxidase N-terminal" evidence="12">
    <location>
        <begin position="10"/>
        <end position="121"/>
    </location>
</feature>
<comment type="pathway">
    <text evidence="2">Siderophore biosynthesis; mycobactin biosynthesis.</text>
</comment>
<dbReference type="InterPro" id="IPR036250">
    <property type="entry name" value="AcylCo_DH-like_C"/>
</dbReference>
<dbReference type="PANTHER" id="PTHR48083:SF20">
    <property type="entry name" value="LONG-CHAIN SPECIFIC ACYL-COA DEHYDROGENASE, MITOCHONDRIAL"/>
    <property type="match status" value="1"/>
</dbReference>
<dbReference type="EMBL" id="AP024238">
    <property type="protein sequence ID" value="BCO29570.1"/>
    <property type="molecule type" value="Genomic_DNA"/>
</dbReference>
<organism evidence="13 14">
    <name type="scientific">Rhodoferax lithotrophicus</name>
    <dbReference type="NCBI Taxonomy" id="2798804"/>
    <lineage>
        <taxon>Bacteria</taxon>
        <taxon>Pseudomonadati</taxon>
        <taxon>Pseudomonadota</taxon>
        <taxon>Betaproteobacteria</taxon>
        <taxon>Burkholderiales</taxon>
        <taxon>Comamonadaceae</taxon>
        <taxon>Rhodoferax</taxon>
    </lineage>
</organism>
<protein>
    <recommendedName>
        <fullName evidence="8">Acyl-[acyl-carrier-protein] dehydrogenase MbtN</fullName>
    </recommendedName>
    <alternativeName>
        <fullName evidence="9">Mycobactin synthase protein N</fullName>
    </alternativeName>
</protein>